<evidence type="ECO:0000256" key="10">
    <source>
        <dbReference type="ARBA" id="ARBA00022989"/>
    </source>
</evidence>
<evidence type="ECO:0000313" key="14">
    <source>
        <dbReference type="EMBL" id="MBX0293908.1"/>
    </source>
</evidence>
<keyword evidence="6" id="KW-0997">Cell inner membrane</keyword>
<evidence type="ECO:0000256" key="11">
    <source>
        <dbReference type="ARBA" id="ARBA00023136"/>
    </source>
</evidence>
<evidence type="ECO:0000256" key="4">
    <source>
        <dbReference type="ARBA" id="ARBA00020585"/>
    </source>
</evidence>
<dbReference type="RefSeq" id="WP_220578597.1">
    <property type="nucleotide sequence ID" value="NZ_RKLT01000001.1"/>
</dbReference>
<dbReference type="InterPro" id="IPR050321">
    <property type="entry name" value="Glycosyltr_2/OpgH_subfam"/>
</dbReference>
<comment type="caution">
    <text evidence="14">The sequence shown here is derived from an EMBL/GenBank/DDBJ whole genome shotgun (WGS) entry which is preliminary data.</text>
</comment>
<name>A0AAW4P8I9_9EURY</name>
<evidence type="ECO:0000256" key="7">
    <source>
        <dbReference type="ARBA" id="ARBA00022676"/>
    </source>
</evidence>
<evidence type="ECO:0000256" key="1">
    <source>
        <dbReference type="ARBA" id="ARBA00004429"/>
    </source>
</evidence>
<dbReference type="Proteomes" id="UP001430455">
    <property type="component" value="Unassembled WGS sequence"/>
</dbReference>
<comment type="subcellular location">
    <subcellularLocation>
        <location evidence="1">Cell inner membrane</location>
        <topology evidence="1">Multi-pass membrane protein</topology>
    </subcellularLocation>
</comment>
<dbReference type="EMBL" id="RKLT01000001">
    <property type="protein sequence ID" value="MBX0293908.1"/>
    <property type="molecule type" value="Genomic_DNA"/>
</dbReference>
<evidence type="ECO:0000256" key="5">
    <source>
        <dbReference type="ARBA" id="ARBA00022475"/>
    </source>
</evidence>
<keyword evidence="9 12" id="KW-0812">Transmembrane</keyword>
<comment type="pathway">
    <text evidence="2">Glycan metabolism; osmoregulated periplasmic glucan (OPG) biosynthesis.</text>
</comment>
<dbReference type="InterPro" id="IPR029044">
    <property type="entry name" value="Nucleotide-diphossugar_trans"/>
</dbReference>
<evidence type="ECO:0000259" key="13">
    <source>
        <dbReference type="Pfam" id="PF13632"/>
    </source>
</evidence>
<feature type="transmembrane region" description="Helical" evidence="12">
    <location>
        <begin position="330"/>
        <end position="349"/>
    </location>
</feature>
<proteinExistence type="inferred from homology"/>
<evidence type="ECO:0000256" key="6">
    <source>
        <dbReference type="ARBA" id="ARBA00022519"/>
    </source>
</evidence>
<evidence type="ECO:0000256" key="2">
    <source>
        <dbReference type="ARBA" id="ARBA00005001"/>
    </source>
</evidence>
<evidence type="ECO:0000256" key="8">
    <source>
        <dbReference type="ARBA" id="ARBA00022679"/>
    </source>
</evidence>
<dbReference type="Gene3D" id="3.90.550.10">
    <property type="entry name" value="Spore Coat Polysaccharide Biosynthesis Protein SpsA, Chain A"/>
    <property type="match status" value="1"/>
</dbReference>
<keyword evidence="5" id="KW-1003">Cell membrane</keyword>
<feature type="transmembrane region" description="Helical" evidence="12">
    <location>
        <begin position="361"/>
        <end position="390"/>
    </location>
</feature>
<accession>A0AAW4P8I9</accession>
<dbReference type="SUPFAM" id="SSF53448">
    <property type="entry name" value="Nucleotide-diphospho-sugar transferases"/>
    <property type="match status" value="1"/>
</dbReference>
<keyword evidence="10 12" id="KW-1133">Transmembrane helix</keyword>
<evidence type="ECO:0000256" key="12">
    <source>
        <dbReference type="SAM" id="Phobius"/>
    </source>
</evidence>
<feature type="transmembrane region" description="Helical" evidence="12">
    <location>
        <begin position="306"/>
        <end position="324"/>
    </location>
</feature>
<dbReference type="Pfam" id="PF13632">
    <property type="entry name" value="Glyco_trans_2_3"/>
    <property type="match status" value="1"/>
</dbReference>
<evidence type="ECO:0000313" key="15">
    <source>
        <dbReference type="Proteomes" id="UP001430455"/>
    </source>
</evidence>
<feature type="transmembrane region" description="Helical" evidence="12">
    <location>
        <begin position="16"/>
        <end position="42"/>
    </location>
</feature>
<keyword evidence="15" id="KW-1185">Reference proteome</keyword>
<gene>
    <name evidence="14" type="ORF">EGH23_03300</name>
</gene>
<organism evidence="14 15">
    <name type="scientific">Haloarcula nitratireducens</name>
    <dbReference type="NCBI Taxonomy" id="2487749"/>
    <lineage>
        <taxon>Archaea</taxon>
        <taxon>Methanobacteriati</taxon>
        <taxon>Methanobacteriota</taxon>
        <taxon>Stenosarchaea group</taxon>
        <taxon>Halobacteria</taxon>
        <taxon>Halobacteriales</taxon>
        <taxon>Haloarculaceae</taxon>
        <taxon>Haloarcula</taxon>
    </lineage>
</organism>
<sequence length="475" mass="52807">MTVEWILVAPTTVVDYAYYGLAAIAFLPFALLLTNFLYHFVYAGEALPRVSRNEETPRVAVLYTTYNDIVPYCVAQTANAVEYPVDFWMLSDSDVPEAIATELSFDDWRHFTRETTRGGKSGIINDWLGAHGEKYDYFITLDADTMLAPGNVTRLVAHAEHPDNADIGIFQLLKEVHPKLATTPFARIIGRGVKWSTRIAPPVMKLVYRQNTYWGSGGLIRTDAVLDAGGYDEELICEDFVLTVKFDKAGWRAVVVDDFSYEGFPLDLHALRVRTMRWVRANRQMLPILTDSDVSAGTRLNCLTPVMFYAVTPILLSMVLLAAVESRAMTIAAPNMVFAGGVFAFIFLHRSVAARGVVRQFLTTAVLETLVVLGMSLRVTAALLFGTMTWTPSRKTSRTFTWTESIRKTIPELGVGLFLLVALSYRFSTPSGGFLLGLWAVSFLSTPFVLRYTSTSATESTPRKTPHNPNSGSNE</sequence>
<protein>
    <recommendedName>
        <fullName evidence="4">Glucans biosynthesis glucosyltransferase H</fullName>
    </recommendedName>
</protein>
<feature type="domain" description="Glycosyltransferase 2-like" evidence="13">
    <location>
        <begin position="138"/>
        <end position="332"/>
    </location>
</feature>
<keyword evidence="11 12" id="KW-0472">Membrane</keyword>
<dbReference type="GO" id="GO:0005886">
    <property type="term" value="C:plasma membrane"/>
    <property type="evidence" value="ECO:0007669"/>
    <property type="project" value="UniProtKB-SubCell"/>
</dbReference>
<reference evidence="14 15" key="1">
    <citation type="submission" date="2021-06" db="EMBL/GenBank/DDBJ databases">
        <title>Halomicroarcula sp. a new haloarchaeum isolated from saline soil.</title>
        <authorList>
            <person name="Duran-Viseras A."/>
            <person name="Sanchez-Porro C."/>
            <person name="Ventosa A."/>
        </authorList>
    </citation>
    <scope>NUCLEOTIDE SEQUENCE [LARGE SCALE GENOMIC DNA]</scope>
    <source>
        <strain evidence="14 15">F27</strain>
    </source>
</reference>
<keyword evidence="7 14" id="KW-0328">Glycosyltransferase</keyword>
<dbReference type="InterPro" id="IPR001173">
    <property type="entry name" value="Glyco_trans_2-like"/>
</dbReference>
<dbReference type="PANTHER" id="PTHR43867">
    <property type="entry name" value="CELLULOSE SYNTHASE CATALYTIC SUBUNIT A [UDP-FORMING]"/>
    <property type="match status" value="1"/>
</dbReference>
<evidence type="ECO:0000256" key="9">
    <source>
        <dbReference type="ARBA" id="ARBA00022692"/>
    </source>
</evidence>
<evidence type="ECO:0000256" key="3">
    <source>
        <dbReference type="ARBA" id="ARBA00009337"/>
    </source>
</evidence>
<comment type="similarity">
    <text evidence="3">Belongs to the glycosyltransferase 2 family. OpgH subfamily.</text>
</comment>
<dbReference type="PANTHER" id="PTHR43867:SF5">
    <property type="entry name" value="GLUCANS BIOSYNTHESIS GLUCOSYLTRANSFERASE H"/>
    <property type="match status" value="1"/>
</dbReference>
<dbReference type="GO" id="GO:0016758">
    <property type="term" value="F:hexosyltransferase activity"/>
    <property type="evidence" value="ECO:0007669"/>
    <property type="project" value="TreeGrafter"/>
</dbReference>
<keyword evidence="8 14" id="KW-0808">Transferase</keyword>
<feature type="transmembrane region" description="Helical" evidence="12">
    <location>
        <begin position="434"/>
        <end position="453"/>
    </location>
</feature>
<dbReference type="AlphaFoldDB" id="A0AAW4P8I9"/>